<gene>
    <name evidence="1" type="ORF">IQ10_00668</name>
</gene>
<organism evidence="1 2">
    <name type="scientific">Halalkalibacter nanhaiisediminis</name>
    <dbReference type="NCBI Taxonomy" id="688079"/>
    <lineage>
        <taxon>Bacteria</taxon>
        <taxon>Bacillati</taxon>
        <taxon>Bacillota</taxon>
        <taxon>Bacilli</taxon>
        <taxon>Bacillales</taxon>
        <taxon>Bacillaceae</taxon>
        <taxon>Halalkalibacter</taxon>
    </lineage>
</organism>
<comment type="caution">
    <text evidence="1">The sequence shown here is derived from an EMBL/GenBank/DDBJ whole genome shotgun (WGS) entry which is preliminary data.</text>
</comment>
<reference evidence="1 2" key="1">
    <citation type="journal article" date="2015" name="Stand. Genomic Sci.">
        <title>Genomic Encyclopedia of Bacterial and Archaeal Type Strains, Phase III: the genomes of soil and plant-associated and newly described type strains.</title>
        <authorList>
            <person name="Whitman W.B."/>
            <person name="Woyke T."/>
            <person name="Klenk H.P."/>
            <person name="Zhou Y."/>
            <person name="Lilburn T.G."/>
            <person name="Beck B.J."/>
            <person name="De Vos P."/>
            <person name="Vandamme P."/>
            <person name="Eisen J.A."/>
            <person name="Garrity G."/>
            <person name="Hugenholtz P."/>
            <person name="Kyrpides N.C."/>
        </authorList>
    </citation>
    <scope>NUCLEOTIDE SEQUENCE [LARGE SCALE GENOMIC DNA]</scope>
    <source>
        <strain evidence="1 2">CGMCC 1.10116</strain>
    </source>
</reference>
<dbReference type="EMBL" id="VLKZ01000002">
    <property type="protein sequence ID" value="TWI58959.1"/>
    <property type="molecule type" value="Genomic_DNA"/>
</dbReference>
<evidence type="ECO:0000313" key="2">
    <source>
        <dbReference type="Proteomes" id="UP000315711"/>
    </source>
</evidence>
<dbReference type="AlphaFoldDB" id="A0A562QQD6"/>
<proteinExistence type="predicted"/>
<keyword evidence="2" id="KW-1185">Reference proteome</keyword>
<accession>A0A562QQD6</accession>
<protein>
    <submittedName>
        <fullName evidence="1">Uncharacterized protein</fullName>
    </submittedName>
</protein>
<evidence type="ECO:0000313" key="1">
    <source>
        <dbReference type="EMBL" id="TWI58959.1"/>
    </source>
</evidence>
<sequence length="164" mass="19307">MVICLSSLLWLESERKVNEMKTINFSDLSLEVTKKQLHSMVATVLEGNYQIFWGFSKGKMILNIYNKDVNNKLTFIRHKGFLELVDVHILSQPLIQTLDTCIDFSVKVYQKSVDNNKTKKDFIYQEIDDCLLELHRQKKLNNVTNIEKLKMKLAELYEEWQACQ</sequence>
<name>A0A562QQD6_9BACI</name>
<dbReference type="Proteomes" id="UP000315711">
    <property type="component" value="Unassembled WGS sequence"/>
</dbReference>